<dbReference type="InterPro" id="IPR020459">
    <property type="entry name" value="AMP-binding"/>
</dbReference>
<accession>A0ABW4TCR7</accession>
<evidence type="ECO:0000259" key="3">
    <source>
        <dbReference type="Pfam" id="PF13193"/>
    </source>
</evidence>
<proteinExistence type="predicted"/>
<dbReference type="PANTHER" id="PTHR45527:SF1">
    <property type="entry name" value="FATTY ACID SYNTHASE"/>
    <property type="match status" value="1"/>
</dbReference>
<evidence type="ECO:0000313" key="5">
    <source>
        <dbReference type="Proteomes" id="UP001597368"/>
    </source>
</evidence>
<dbReference type="InterPro" id="IPR025110">
    <property type="entry name" value="AMP-bd_C"/>
</dbReference>
<dbReference type="RefSeq" id="WP_379582381.1">
    <property type="nucleotide sequence ID" value="NZ_JBHUFV010000096.1"/>
</dbReference>
<dbReference type="Pfam" id="PF00501">
    <property type="entry name" value="AMP-binding"/>
    <property type="match status" value="1"/>
</dbReference>
<feature type="domain" description="AMP-binding enzyme C-terminal" evidence="3">
    <location>
        <begin position="403"/>
        <end position="476"/>
    </location>
</feature>
<dbReference type="EMBL" id="JBHUFV010000096">
    <property type="protein sequence ID" value="MFD1939785.1"/>
    <property type="molecule type" value="Genomic_DNA"/>
</dbReference>
<dbReference type="InterPro" id="IPR042099">
    <property type="entry name" value="ANL_N_sf"/>
</dbReference>
<comment type="caution">
    <text evidence="4">The sequence shown here is derived from an EMBL/GenBank/DDBJ whole genome shotgun (WGS) entry which is preliminary data.</text>
</comment>
<reference evidence="5" key="1">
    <citation type="journal article" date="2019" name="Int. J. Syst. Evol. Microbiol.">
        <title>The Global Catalogue of Microorganisms (GCM) 10K type strain sequencing project: providing services to taxonomists for standard genome sequencing and annotation.</title>
        <authorList>
            <consortium name="The Broad Institute Genomics Platform"/>
            <consortium name="The Broad Institute Genome Sequencing Center for Infectious Disease"/>
            <person name="Wu L."/>
            <person name="Ma J."/>
        </authorList>
    </citation>
    <scope>NUCLEOTIDE SEQUENCE [LARGE SCALE GENOMIC DNA]</scope>
    <source>
        <strain evidence="5">ICMP 6774ER</strain>
    </source>
</reference>
<dbReference type="SUPFAM" id="SSF56801">
    <property type="entry name" value="Acetyl-CoA synthetase-like"/>
    <property type="match status" value="1"/>
</dbReference>
<protein>
    <submittedName>
        <fullName evidence="4">Amino acid adenylation domain-containing protein</fullName>
    </submittedName>
</protein>
<feature type="region of interest" description="Disordered" evidence="1">
    <location>
        <begin position="476"/>
        <end position="506"/>
    </location>
</feature>
<evidence type="ECO:0000256" key="1">
    <source>
        <dbReference type="SAM" id="MobiDB-lite"/>
    </source>
</evidence>
<dbReference type="PRINTS" id="PR00154">
    <property type="entry name" value="AMPBINDING"/>
</dbReference>
<feature type="compositionally biased region" description="Basic and acidic residues" evidence="1">
    <location>
        <begin position="496"/>
        <end position="506"/>
    </location>
</feature>
<dbReference type="InterPro" id="IPR020845">
    <property type="entry name" value="AMP-binding_CS"/>
</dbReference>
<dbReference type="Gene3D" id="3.30.300.30">
    <property type="match status" value="1"/>
</dbReference>
<dbReference type="Proteomes" id="UP001597368">
    <property type="component" value="Unassembled WGS sequence"/>
</dbReference>
<sequence length="506" mass="53545">MTLHQLAIDAAARYPERPAVAGAGGVLLYADLDRRANALAARLREAGVARGDRVVIWAEKSPHVVAAMQAVLRLGAAYVPVDPAAPVARCAAVVRDCGARLVCGDGPRLSLLSGEYGPAPRRLDVTEAVPGGADPVNEPADGDDLAFILYTSGSTGVPKGVCISHRNARAFVDWAAAELAAAPADRFANHAGLAFDLSVLDLYAAFTSGAMVHLVPSDLAYSPKRLVELLHEQRISVWYSVPSALTLMIREGGLLDRPAPSTLRALLFAGEPFPITQVRRLAAWSPARLLNLYGPTETNVCACHQVEPADLERDRPAPIGVAASGDTLWAVRADGGRARPGEEGELWVDGPSVMLGYWGREPQRGPYPTGDIVRVLPGGAFDYVGRRDLMVKVRGHRVELGDVESALTAHADVDEAAVVVVGDGPDARLEAFVVPVAGRAPGLLALKRHSAGRLPPYMIADRIHLVTGLPRTGNGKVDRAALGSGAHHNPAGGETAGREERWPTTR</sequence>
<dbReference type="PANTHER" id="PTHR45527">
    <property type="entry name" value="NONRIBOSOMAL PEPTIDE SYNTHETASE"/>
    <property type="match status" value="1"/>
</dbReference>
<evidence type="ECO:0000259" key="2">
    <source>
        <dbReference type="Pfam" id="PF00501"/>
    </source>
</evidence>
<dbReference type="InterPro" id="IPR010071">
    <property type="entry name" value="AA_adenyl_dom"/>
</dbReference>
<organism evidence="4 5">
    <name type="scientific">Nonomuraea mangrovi</name>
    <dbReference type="NCBI Taxonomy" id="2316207"/>
    <lineage>
        <taxon>Bacteria</taxon>
        <taxon>Bacillati</taxon>
        <taxon>Actinomycetota</taxon>
        <taxon>Actinomycetes</taxon>
        <taxon>Streptosporangiales</taxon>
        <taxon>Streptosporangiaceae</taxon>
        <taxon>Nonomuraea</taxon>
    </lineage>
</organism>
<gene>
    <name evidence="4" type="ORF">ACFSKW_50850</name>
</gene>
<dbReference type="Pfam" id="PF13193">
    <property type="entry name" value="AMP-binding_C"/>
    <property type="match status" value="1"/>
</dbReference>
<name>A0ABW4TCR7_9ACTN</name>
<dbReference type="InterPro" id="IPR000873">
    <property type="entry name" value="AMP-dep_synth/lig_dom"/>
</dbReference>
<dbReference type="NCBIfam" id="TIGR01733">
    <property type="entry name" value="AA-adenyl-dom"/>
    <property type="match status" value="1"/>
</dbReference>
<evidence type="ECO:0000313" key="4">
    <source>
        <dbReference type="EMBL" id="MFD1939785.1"/>
    </source>
</evidence>
<keyword evidence="5" id="KW-1185">Reference proteome</keyword>
<feature type="domain" description="AMP-dependent synthetase/ligase" evidence="2">
    <location>
        <begin position="10"/>
        <end position="358"/>
    </location>
</feature>
<dbReference type="Gene3D" id="3.40.50.12780">
    <property type="entry name" value="N-terminal domain of ligase-like"/>
    <property type="match status" value="1"/>
</dbReference>
<dbReference type="PROSITE" id="PS00455">
    <property type="entry name" value="AMP_BINDING"/>
    <property type="match status" value="1"/>
</dbReference>
<dbReference type="InterPro" id="IPR045851">
    <property type="entry name" value="AMP-bd_C_sf"/>
</dbReference>